<reference evidence="6 7" key="1">
    <citation type="submission" date="2017-11" db="EMBL/GenBank/DDBJ databases">
        <title>Sphingomonas oleivorans sp. nov., isolated from oil-contaminated soil.</title>
        <authorList>
            <person name="Wang L."/>
            <person name="Chen L."/>
        </authorList>
    </citation>
    <scope>NUCLEOTIDE SEQUENCE [LARGE SCALE GENOMIC DNA]</scope>
    <source>
        <strain evidence="6 7">K101</strain>
    </source>
</reference>
<evidence type="ECO:0000313" key="6">
    <source>
        <dbReference type="EMBL" id="PTD25198.1"/>
    </source>
</evidence>
<feature type="transmembrane region" description="Helical" evidence="5">
    <location>
        <begin position="131"/>
        <end position="155"/>
    </location>
</feature>
<feature type="transmembrane region" description="Helical" evidence="5">
    <location>
        <begin position="255"/>
        <end position="274"/>
    </location>
</feature>
<dbReference type="Pfam" id="PF01758">
    <property type="entry name" value="SBF"/>
    <property type="match status" value="1"/>
</dbReference>
<gene>
    <name evidence="6" type="ORF">CV103_06440</name>
</gene>
<evidence type="ECO:0000256" key="3">
    <source>
        <dbReference type="ARBA" id="ARBA00022989"/>
    </source>
</evidence>
<feature type="transmembrane region" description="Helical" evidence="5">
    <location>
        <begin position="167"/>
        <end position="188"/>
    </location>
</feature>
<accession>A0A2T4I5G6</accession>
<evidence type="ECO:0000256" key="1">
    <source>
        <dbReference type="ARBA" id="ARBA00004141"/>
    </source>
</evidence>
<feature type="transmembrane region" description="Helical" evidence="5">
    <location>
        <begin position="194"/>
        <end position="217"/>
    </location>
</feature>
<comment type="subcellular location">
    <subcellularLocation>
        <location evidence="1">Membrane</location>
        <topology evidence="1">Multi-pass membrane protein</topology>
    </subcellularLocation>
</comment>
<evidence type="ECO:0000256" key="5">
    <source>
        <dbReference type="SAM" id="Phobius"/>
    </source>
</evidence>
<feature type="transmembrane region" description="Helical" evidence="5">
    <location>
        <begin position="99"/>
        <end position="125"/>
    </location>
</feature>
<keyword evidence="3 5" id="KW-1133">Transmembrane helix</keyword>
<feature type="transmembrane region" description="Helical" evidence="5">
    <location>
        <begin position="41"/>
        <end position="66"/>
    </location>
</feature>
<evidence type="ECO:0000313" key="7">
    <source>
        <dbReference type="Proteomes" id="UP000241206"/>
    </source>
</evidence>
<name>A0A2T4I5G6_9SPHN</name>
<sequence>MELLKQLVPLLLTFSLALLVVAVGAASTRGDLLYVFRRPALLAKALLAVSVIPVLVAIAVIAVFPVSHATRAGIMLMAISPVPPLVPGKMMKFGGRNDYAYGLYNAMAALSVITVPLWGIILTHLYAAHAIFPPAVVASNVFIGVVIPLVIGLLFGRWLAPERARRAAPVIVKIAMALVILAFVPIILGVWPELIGLVGDGTIVAMALIAVLALLGGHLLGGPLLGDRATLAFAAAMRHPGIALALAGANHGDKSISAAVLLFILVGMIVMMPYQAWIKRRLAAEGPAPSGA</sequence>
<dbReference type="GO" id="GO:0016020">
    <property type="term" value="C:membrane"/>
    <property type="evidence" value="ECO:0007669"/>
    <property type="project" value="UniProtKB-SubCell"/>
</dbReference>
<proteinExistence type="predicted"/>
<keyword evidence="2 5" id="KW-0812">Transmembrane</keyword>
<evidence type="ECO:0000256" key="4">
    <source>
        <dbReference type="ARBA" id="ARBA00023136"/>
    </source>
</evidence>
<organism evidence="6 7">
    <name type="scientific">Edaphosphingomonas fennica</name>
    <dbReference type="NCBI Taxonomy" id="114404"/>
    <lineage>
        <taxon>Bacteria</taxon>
        <taxon>Pseudomonadati</taxon>
        <taxon>Pseudomonadota</taxon>
        <taxon>Alphaproteobacteria</taxon>
        <taxon>Sphingomonadales</taxon>
        <taxon>Rhizorhabdaceae</taxon>
        <taxon>Edaphosphingomonas</taxon>
    </lineage>
</organism>
<keyword evidence="4 5" id="KW-0472">Membrane</keyword>
<dbReference type="EMBL" id="PHHF01000026">
    <property type="protein sequence ID" value="PTD25198.1"/>
    <property type="molecule type" value="Genomic_DNA"/>
</dbReference>
<dbReference type="InterPro" id="IPR038770">
    <property type="entry name" value="Na+/solute_symporter_sf"/>
</dbReference>
<dbReference type="RefSeq" id="WP_107394364.1">
    <property type="nucleotide sequence ID" value="NZ_PHHF01000026.1"/>
</dbReference>
<comment type="caution">
    <text evidence="6">The sequence shown here is derived from an EMBL/GenBank/DDBJ whole genome shotgun (WGS) entry which is preliminary data.</text>
</comment>
<keyword evidence="7" id="KW-1185">Reference proteome</keyword>
<dbReference type="InterPro" id="IPR002657">
    <property type="entry name" value="BilAc:Na_symport/Acr3"/>
</dbReference>
<dbReference type="Proteomes" id="UP000241206">
    <property type="component" value="Unassembled WGS sequence"/>
</dbReference>
<dbReference type="AlphaFoldDB" id="A0A2T4I5G6"/>
<protein>
    <submittedName>
        <fullName evidence="6">Na+-dependent transporter</fullName>
    </submittedName>
</protein>
<dbReference type="Gene3D" id="1.20.1530.20">
    <property type="match status" value="1"/>
</dbReference>
<evidence type="ECO:0000256" key="2">
    <source>
        <dbReference type="ARBA" id="ARBA00022692"/>
    </source>
</evidence>